<accession>A0A0S3TEY2</accession>
<dbReference type="OrthoDB" id="1936908at2759"/>
<dbReference type="AlphaFoldDB" id="A0A0S3TEY2"/>
<reference evidence="1" key="1">
    <citation type="journal article" date="2015" name="Sci. Rep.">
        <title>The power of single molecule real-time sequencing technology in the de novo assembly of a eukaryotic genome.</title>
        <authorList>
            <person name="Sakai H."/>
            <person name="Naito K."/>
            <person name="Ogiso-Tanaka E."/>
            <person name="Takahashi Y."/>
            <person name="Iseki K."/>
            <person name="Muto C."/>
            <person name="Satou K."/>
            <person name="Teruya K."/>
            <person name="Shiroma A."/>
            <person name="Shimoji M."/>
            <person name="Hirano T."/>
            <person name="Itoh T."/>
            <person name="Kaga A."/>
            <person name="Tomooka N."/>
        </authorList>
    </citation>
    <scope>NUCLEOTIDE SEQUENCE</scope>
</reference>
<proteinExistence type="predicted"/>
<organism evidence="1">
    <name type="scientific">Vigna angularis var. angularis</name>
    <dbReference type="NCBI Taxonomy" id="157739"/>
    <lineage>
        <taxon>Eukaryota</taxon>
        <taxon>Viridiplantae</taxon>
        <taxon>Streptophyta</taxon>
        <taxon>Embryophyta</taxon>
        <taxon>Tracheophyta</taxon>
        <taxon>Spermatophyta</taxon>
        <taxon>Magnoliopsida</taxon>
        <taxon>eudicotyledons</taxon>
        <taxon>Gunneridae</taxon>
        <taxon>Pentapetalae</taxon>
        <taxon>rosids</taxon>
        <taxon>fabids</taxon>
        <taxon>Fabales</taxon>
        <taxon>Fabaceae</taxon>
        <taxon>Papilionoideae</taxon>
        <taxon>50 kb inversion clade</taxon>
        <taxon>NPAAA clade</taxon>
        <taxon>indigoferoid/millettioid clade</taxon>
        <taxon>Phaseoleae</taxon>
        <taxon>Vigna</taxon>
    </lineage>
</organism>
<evidence type="ECO:0008006" key="2">
    <source>
        <dbReference type="Google" id="ProtNLM"/>
    </source>
</evidence>
<name>A0A0S3TEY2_PHAAN</name>
<gene>
    <name evidence="1" type="primary">Vigan.UMG127000</name>
    <name evidence="1" type="ORF">VIGAN_UM127000</name>
</gene>
<dbReference type="EMBL" id="AP015651">
    <property type="protein sequence ID" value="BAU03549.1"/>
    <property type="molecule type" value="Genomic_DNA"/>
</dbReference>
<protein>
    <recommendedName>
        <fullName evidence="2">Retrotransposon gag domain-containing protein</fullName>
    </recommendedName>
</protein>
<evidence type="ECO:0000313" key="1">
    <source>
        <dbReference type="EMBL" id="BAU03549.1"/>
    </source>
</evidence>
<sequence length="167" mass="18855">MAPRLPPPPPPQTNEHDVPNNTRLLESVIERLQEQNVVLTQQNAAALQSLEAARASSEVTQRQLMEILASTRGTPGASTSNTTHQAEWSLENFLQHRPAKFDGKCLPDGADQWIRDMEQIYDAKECPNDRRLAFTEYLLTGEASHWWSTAKMILVESHSPISWKVLK</sequence>
<feature type="non-terminal residue" evidence="1">
    <location>
        <position position="167"/>
    </location>
</feature>